<evidence type="ECO:0000313" key="3">
    <source>
        <dbReference type="Proteomes" id="UP000541154"/>
    </source>
</evidence>
<dbReference type="PANTHER" id="PTHR37331:SF1">
    <property type="entry name" value="YALI0F11671P"/>
    <property type="match status" value="1"/>
</dbReference>
<organism evidence="2 3">
    <name type="scientific">Petromyces alliaceus</name>
    <name type="common">Aspergillus alliaceus</name>
    <dbReference type="NCBI Taxonomy" id="209559"/>
    <lineage>
        <taxon>Eukaryota</taxon>
        <taxon>Fungi</taxon>
        <taxon>Dikarya</taxon>
        <taxon>Ascomycota</taxon>
        <taxon>Pezizomycotina</taxon>
        <taxon>Eurotiomycetes</taxon>
        <taxon>Eurotiomycetidae</taxon>
        <taxon>Eurotiales</taxon>
        <taxon>Aspergillaceae</taxon>
        <taxon>Aspergillus</taxon>
        <taxon>Aspergillus subgen. Circumdati</taxon>
    </lineage>
</organism>
<proteinExistence type="predicted"/>
<name>A0A8H6E369_PETAA</name>
<accession>A0A8H6E369</accession>
<gene>
    <name evidence="2" type="ORF">ETB97_006673</name>
</gene>
<evidence type="ECO:0000313" key="2">
    <source>
        <dbReference type="EMBL" id="KAF5856848.1"/>
    </source>
</evidence>
<comment type="caution">
    <text evidence="2">The sequence shown here is derived from an EMBL/GenBank/DDBJ whole genome shotgun (WGS) entry which is preliminary data.</text>
</comment>
<evidence type="ECO:0000256" key="1">
    <source>
        <dbReference type="SAM" id="MobiDB-lite"/>
    </source>
</evidence>
<reference evidence="2 3" key="1">
    <citation type="submission" date="2019-04" db="EMBL/GenBank/DDBJ databases">
        <title>Aspergillus burnettii sp. nov., novel species from soil in southeast Queensland.</title>
        <authorList>
            <person name="Gilchrist C.L.M."/>
            <person name="Pitt J.I."/>
            <person name="Lange L."/>
            <person name="Lacey H.J."/>
            <person name="Vuong D."/>
            <person name="Midgley D.J."/>
            <person name="Greenfield P."/>
            <person name="Bradbury M."/>
            <person name="Lacey E."/>
            <person name="Busk P.K."/>
            <person name="Pilgaard B."/>
            <person name="Chooi Y.H."/>
            <person name="Piggott A.M."/>
        </authorList>
    </citation>
    <scope>NUCLEOTIDE SEQUENCE [LARGE SCALE GENOMIC DNA]</scope>
    <source>
        <strain evidence="2 3">FRR 5400</strain>
    </source>
</reference>
<sequence>MESHEFALFVFFVIGPGHQDQINAFVFSFSNEFQPFNMLALRTFARNTSRFSKWSQFRSVSTLEGHPHIYVFPSNGNNVLSLLPSEPPNPRLSIGVTSKLPPTTDSFKENPEFLKILQDVVAEYGHQDPEAISQAQVMVSTSGANLSSGGVLLTGGRAKRRRDAADSSGGASGQGGAGSAGRGGWIHLSDNRRPPEYGRIAWPEDIFGSLEVDGEGSFVGSNGNYQPSGTYRIVTRDGILGLSPFLREKLVQRLRQQESH</sequence>
<dbReference type="PANTHER" id="PTHR37331">
    <property type="entry name" value="YALI0F11671P"/>
    <property type="match status" value="1"/>
</dbReference>
<dbReference type="EMBL" id="SPNV01000292">
    <property type="protein sequence ID" value="KAF5856848.1"/>
    <property type="molecule type" value="Genomic_DNA"/>
</dbReference>
<keyword evidence="3" id="KW-1185">Reference proteome</keyword>
<feature type="region of interest" description="Disordered" evidence="1">
    <location>
        <begin position="150"/>
        <end position="189"/>
    </location>
</feature>
<protein>
    <submittedName>
        <fullName evidence="2">Uncharacterized protein</fullName>
    </submittedName>
</protein>
<feature type="compositionally biased region" description="Gly residues" evidence="1">
    <location>
        <begin position="170"/>
        <end position="184"/>
    </location>
</feature>
<dbReference type="Proteomes" id="UP000541154">
    <property type="component" value="Unassembled WGS sequence"/>
</dbReference>
<dbReference type="AlphaFoldDB" id="A0A8H6E369"/>